<feature type="non-terminal residue" evidence="1">
    <location>
        <position position="1"/>
    </location>
</feature>
<comment type="caution">
    <text evidence="1">The sequence shown here is derived from an EMBL/GenBank/DDBJ whole genome shotgun (WGS) entry which is preliminary data.</text>
</comment>
<organism evidence="1">
    <name type="scientific">Tanacetum cinerariifolium</name>
    <name type="common">Dalmatian daisy</name>
    <name type="synonym">Chrysanthemum cinerariifolium</name>
    <dbReference type="NCBI Taxonomy" id="118510"/>
    <lineage>
        <taxon>Eukaryota</taxon>
        <taxon>Viridiplantae</taxon>
        <taxon>Streptophyta</taxon>
        <taxon>Embryophyta</taxon>
        <taxon>Tracheophyta</taxon>
        <taxon>Spermatophyta</taxon>
        <taxon>Magnoliopsida</taxon>
        <taxon>eudicotyledons</taxon>
        <taxon>Gunneridae</taxon>
        <taxon>Pentapetalae</taxon>
        <taxon>asterids</taxon>
        <taxon>campanulids</taxon>
        <taxon>Asterales</taxon>
        <taxon>Asteraceae</taxon>
        <taxon>Asteroideae</taxon>
        <taxon>Anthemideae</taxon>
        <taxon>Anthemidinae</taxon>
        <taxon>Tanacetum</taxon>
    </lineage>
</organism>
<accession>A0A699HF80</accession>
<protein>
    <submittedName>
        <fullName evidence="1">Uncharacterized protein</fullName>
    </submittedName>
</protein>
<proteinExistence type="predicted"/>
<sequence length="194" mass="22556">VLDLKSVKTEFPAIVFSDSLTSNETPSCEPMVSSLNNNEIDFRVSFDESDDEDYTDLDERIRMVYIEDDRHEVFVTHAWRRLFGIRAPLIQEFILEFFSTCRIKDEMGLDVAGTMFSVRRDFLRGAPSYTNIRDPVRRLCHKLISYNISRRGHAPVKVTTTDIFYLHSMDRGIANVPYLLAQYMFRHADVTNVT</sequence>
<gene>
    <name evidence="1" type="ORF">Tci_372873</name>
</gene>
<evidence type="ECO:0000313" key="1">
    <source>
        <dbReference type="EMBL" id="GEY00899.1"/>
    </source>
</evidence>
<name>A0A699HF80_TANCI</name>
<reference evidence="1" key="1">
    <citation type="journal article" date="2019" name="Sci. Rep.">
        <title>Draft genome of Tanacetum cinerariifolium, the natural source of mosquito coil.</title>
        <authorList>
            <person name="Yamashiro T."/>
            <person name="Shiraishi A."/>
            <person name="Satake H."/>
            <person name="Nakayama K."/>
        </authorList>
    </citation>
    <scope>NUCLEOTIDE SEQUENCE</scope>
</reference>
<dbReference type="AlphaFoldDB" id="A0A699HF80"/>
<dbReference type="EMBL" id="BKCJ010145240">
    <property type="protein sequence ID" value="GEY00899.1"/>
    <property type="molecule type" value="Genomic_DNA"/>
</dbReference>